<sequence>MIALGCMPHGCVEPQWTATDTRPASVRVHGLRWAWLLLVALALVLASVCAPVFAGLPETPRPRQLTVADGLPSNTISRIAEDRFGYLWIATSEGLARYDGISYQVWRREQGLRDNYLWAVHVDAHNRVWIGTGQSGLAMLDTDRKTFRYYNRANTAGMGDDTVWSIASTPDGALWFGTQHGGLHRMASDGSVTRYMPREGDPRSLPSDGISNLAVAPDGNLWISTLAGAARWTGRDFERVPEHALSSDLVNTISFEADGTAWFGTPHGVGVRRPTGVTRPSRGRRSRRA</sequence>
<feature type="compositionally biased region" description="Low complexity" evidence="1">
    <location>
        <begin position="271"/>
        <end position="280"/>
    </location>
</feature>
<keyword evidence="4" id="KW-1185">Reference proteome</keyword>
<keyword evidence="2" id="KW-0472">Membrane</keyword>
<feature type="region of interest" description="Disordered" evidence="1">
    <location>
        <begin position="266"/>
        <end position="289"/>
    </location>
</feature>
<keyword evidence="2" id="KW-0812">Transmembrane</keyword>
<dbReference type="RefSeq" id="WP_235592199.1">
    <property type="nucleotide sequence ID" value="NZ_JAJA02000001.1"/>
</dbReference>
<evidence type="ECO:0000256" key="1">
    <source>
        <dbReference type="SAM" id="MobiDB-lite"/>
    </source>
</evidence>
<dbReference type="Proteomes" id="UP000023435">
    <property type="component" value="Unassembled WGS sequence"/>
</dbReference>
<dbReference type="GO" id="GO:0016301">
    <property type="term" value="F:kinase activity"/>
    <property type="evidence" value="ECO:0007669"/>
    <property type="project" value="UniProtKB-KW"/>
</dbReference>
<comment type="caution">
    <text evidence="3">The sequence shown here is derived from an EMBL/GenBank/DDBJ whole genome shotgun (WGS) entry which is preliminary data.</text>
</comment>
<evidence type="ECO:0000256" key="2">
    <source>
        <dbReference type="SAM" id="Phobius"/>
    </source>
</evidence>
<evidence type="ECO:0000313" key="4">
    <source>
        <dbReference type="Proteomes" id="UP000023435"/>
    </source>
</evidence>
<reference evidence="3 4" key="1">
    <citation type="journal article" date="2014" name="Genome Announc.">
        <title>Draft Genome Sequence of Lysobacter capsici AZ78, a Bacterium Antagonistic to Plant-Pathogenic Oomycetes.</title>
        <authorList>
            <person name="Puopolo G."/>
            <person name="Sonego P."/>
            <person name="Engelen K."/>
            <person name="Pertot I."/>
        </authorList>
    </citation>
    <scope>NUCLEOTIDE SEQUENCE [LARGE SCALE GENOMIC DNA]</scope>
    <source>
        <strain evidence="3 4">AZ78</strain>
    </source>
</reference>
<name>A0A108U835_9GAMM</name>
<gene>
    <name evidence="3" type="ORF">AZ78_1808</name>
</gene>
<dbReference type="InterPro" id="IPR011110">
    <property type="entry name" value="Reg_prop"/>
</dbReference>
<dbReference type="SUPFAM" id="SSF63829">
    <property type="entry name" value="Calcium-dependent phosphotriesterase"/>
    <property type="match status" value="1"/>
</dbReference>
<accession>A0A108U835</accession>
<dbReference type="Pfam" id="PF07494">
    <property type="entry name" value="Reg_prop"/>
    <property type="match status" value="3"/>
</dbReference>
<dbReference type="InterPro" id="IPR015943">
    <property type="entry name" value="WD40/YVTN_repeat-like_dom_sf"/>
</dbReference>
<dbReference type="Gene3D" id="2.130.10.10">
    <property type="entry name" value="YVTN repeat-like/Quinoprotein amine dehydrogenase"/>
    <property type="match status" value="2"/>
</dbReference>
<keyword evidence="3" id="KW-0808">Transferase</keyword>
<feature type="transmembrane region" description="Helical" evidence="2">
    <location>
        <begin position="33"/>
        <end position="56"/>
    </location>
</feature>
<organism evidence="3 4">
    <name type="scientific">Lysobacter capsici AZ78</name>
    <dbReference type="NCBI Taxonomy" id="1444315"/>
    <lineage>
        <taxon>Bacteria</taxon>
        <taxon>Pseudomonadati</taxon>
        <taxon>Pseudomonadota</taxon>
        <taxon>Gammaproteobacteria</taxon>
        <taxon>Lysobacterales</taxon>
        <taxon>Lysobacteraceae</taxon>
        <taxon>Lysobacter</taxon>
    </lineage>
</organism>
<keyword evidence="2" id="KW-1133">Transmembrane helix</keyword>
<keyword evidence="3" id="KW-0418">Kinase</keyword>
<dbReference type="AlphaFoldDB" id="A0A108U835"/>
<dbReference type="EMBL" id="JAJA02000001">
    <property type="protein sequence ID" value="KWS04259.1"/>
    <property type="molecule type" value="Genomic_DNA"/>
</dbReference>
<proteinExistence type="predicted"/>
<protein>
    <submittedName>
        <fullName evidence="3">Histidine kinase/response regulator hybrid protein</fullName>
    </submittedName>
</protein>
<evidence type="ECO:0000313" key="3">
    <source>
        <dbReference type="EMBL" id="KWS04259.1"/>
    </source>
</evidence>